<comment type="caution">
    <text evidence="4">The sequence shown here is derived from an EMBL/GenBank/DDBJ whole genome shotgun (WGS) entry which is preliminary data.</text>
</comment>
<dbReference type="InterPro" id="IPR002192">
    <property type="entry name" value="PPDK_AMP/ATP-bd"/>
</dbReference>
<dbReference type="Pfam" id="PF01326">
    <property type="entry name" value="PPDK_N"/>
    <property type="match status" value="1"/>
</dbReference>
<feature type="domain" description="PEP-utilising enzyme mobile" evidence="2">
    <location>
        <begin position="409"/>
        <end position="479"/>
    </location>
</feature>
<evidence type="ECO:0000313" key="5">
    <source>
        <dbReference type="Proteomes" id="UP000317046"/>
    </source>
</evidence>
<dbReference type="Pfam" id="PF00391">
    <property type="entry name" value="PEP-utilizers"/>
    <property type="match status" value="1"/>
</dbReference>
<dbReference type="InterPro" id="IPR036637">
    <property type="entry name" value="Phosphohistidine_dom_sf"/>
</dbReference>
<dbReference type="InterPro" id="IPR008279">
    <property type="entry name" value="PEP-util_enz_mobile_dom"/>
</dbReference>
<dbReference type="InterPro" id="IPR051549">
    <property type="entry name" value="PEP_Utilizing_Enz"/>
</dbReference>
<feature type="region of interest" description="Disordered" evidence="1">
    <location>
        <begin position="148"/>
        <end position="203"/>
    </location>
</feature>
<dbReference type="GO" id="GO:0005524">
    <property type="term" value="F:ATP binding"/>
    <property type="evidence" value="ECO:0007669"/>
    <property type="project" value="InterPro"/>
</dbReference>
<sequence length="485" mass="48025">MLVPLEDATIDVAGGKAGTLGRLVRAGLPVPAGVVVPLAVYRAAAQRLDVPGLVRLGGPRAAQRALEAVDLPRMLVDELARALVRLGDGPVAVRSSATGEDGATRSGAGQHLSRLGVRGVDEVVDAVRACWASLWSPEAVAYRRLDDDQDVGGPRAARDAVSSGGSREDLGSGGSRATAGFPGSRHASGSVGAPDAAGSRDAPETAVLVQRHVDADVAGVLFTGRAPGDPVVVEASWGLGESVVGGHVTPDRHVVDAAGAVDTVVGAKVTRADRAGASVVRTAVPDGLAGARCLDDAAVRGLAGLGRDLAALLGGPQDVEWALAGGVVHVLQARPVTAGLPGVPGRGGDAAGAGGSVGGAPPGGGPAAAAPDEQAAGAGDVLVGVPGSRGVRRGTVRVVAGPEGFAAVRPGDVLVCRFTDPAWTRLFGVVAAVVTQTGGVLSHAAVVAREHGIPAVLAVPTALDALRDGEVVEVDGSAGTVRRVR</sequence>
<dbReference type="GO" id="GO:0016301">
    <property type="term" value="F:kinase activity"/>
    <property type="evidence" value="ECO:0007669"/>
    <property type="project" value="InterPro"/>
</dbReference>
<evidence type="ECO:0000259" key="3">
    <source>
        <dbReference type="Pfam" id="PF01326"/>
    </source>
</evidence>
<accession>A0A4Y3KR72</accession>
<evidence type="ECO:0000313" key="4">
    <source>
        <dbReference type="EMBL" id="GEA86096.1"/>
    </source>
</evidence>
<evidence type="ECO:0000259" key="2">
    <source>
        <dbReference type="Pfam" id="PF00391"/>
    </source>
</evidence>
<reference evidence="4" key="1">
    <citation type="submission" date="2019-06" db="EMBL/GenBank/DDBJ databases">
        <title>Whole genome shotgun sequence of Cellulomonas cellasea NBRC 3753.</title>
        <authorList>
            <person name="Hosoyama A."/>
            <person name="Uohara A."/>
            <person name="Ohji S."/>
            <person name="Ichikawa N."/>
        </authorList>
    </citation>
    <scope>NUCLEOTIDE SEQUENCE [LARGE SCALE GENOMIC DNA]</scope>
    <source>
        <strain evidence="4">NBRC 3753</strain>
    </source>
</reference>
<dbReference type="InterPro" id="IPR013815">
    <property type="entry name" value="ATP_grasp_subdomain_1"/>
</dbReference>
<dbReference type="Gene3D" id="3.30.1490.20">
    <property type="entry name" value="ATP-grasp fold, A domain"/>
    <property type="match status" value="1"/>
</dbReference>
<dbReference type="PANTHER" id="PTHR43615">
    <property type="entry name" value="PHOSPHOENOLPYRUVATE SYNTHASE-RELATED"/>
    <property type="match status" value="1"/>
</dbReference>
<name>A0A4Y3KR72_9CELL</name>
<evidence type="ECO:0000256" key="1">
    <source>
        <dbReference type="SAM" id="MobiDB-lite"/>
    </source>
</evidence>
<dbReference type="PANTHER" id="PTHR43615:SF1">
    <property type="entry name" value="PPDK_N DOMAIN-CONTAINING PROTEIN"/>
    <property type="match status" value="1"/>
</dbReference>
<organism evidence="4 5">
    <name type="scientific">Cellulomonas cellasea</name>
    <dbReference type="NCBI Taxonomy" id="43670"/>
    <lineage>
        <taxon>Bacteria</taxon>
        <taxon>Bacillati</taxon>
        <taxon>Actinomycetota</taxon>
        <taxon>Actinomycetes</taxon>
        <taxon>Micrococcales</taxon>
        <taxon>Cellulomonadaceae</taxon>
        <taxon>Cellulomonas</taxon>
    </lineage>
</organism>
<dbReference type="Gene3D" id="3.30.470.20">
    <property type="entry name" value="ATP-grasp fold, B domain"/>
    <property type="match status" value="1"/>
</dbReference>
<proteinExistence type="predicted"/>
<dbReference type="SUPFAM" id="SSF52009">
    <property type="entry name" value="Phosphohistidine domain"/>
    <property type="match status" value="1"/>
</dbReference>
<dbReference type="EMBL" id="BJLR01000001">
    <property type="protein sequence ID" value="GEA86096.1"/>
    <property type="molecule type" value="Genomic_DNA"/>
</dbReference>
<dbReference type="RefSeq" id="WP_141371823.1">
    <property type="nucleotide sequence ID" value="NZ_BJLR01000001.1"/>
</dbReference>
<evidence type="ECO:0008006" key="6">
    <source>
        <dbReference type="Google" id="ProtNLM"/>
    </source>
</evidence>
<feature type="compositionally biased region" description="Gly residues" evidence="1">
    <location>
        <begin position="342"/>
        <end position="366"/>
    </location>
</feature>
<feature type="domain" description="Pyruvate phosphate dikinase AMP/ATP-binding" evidence="3">
    <location>
        <begin position="11"/>
        <end position="338"/>
    </location>
</feature>
<dbReference type="Proteomes" id="UP000317046">
    <property type="component" value="Unassembled WGS sequence"/>
</dbReference>
<keyword evidence="5" id="KW-1185">Reference proteome</keyword>
<dbReference type="Gene3D" id="3.50.30.10">
    <property type="entry name" value="Phosphohistidine domain"/>
    <property type="match status" value="1"/>
</dbReference>
<protein>
    <recommendedName>
        <fullName evidence="6">Pyruvate, phosphate dikinase</fullName>
    </recommendedName>
</protein>
<feature type="region of interest" description="Disordered" evidence="1">
    <location>
        <begin position="341"/>
        <end position="373"/>
    </location>
</feature>
<gene>
    <name evidence="4" type="ORF">CCE01nite_00450</name>
</gene>
<dbReference type="SUPFAM" id="SSF56059">
    <property type="entry name" value="Glutathione synthetase ATP-binding domain-like"/>
    <property type="match status" value="2"/>
</dbReference>
<dbReference type="AlphaFoldDB" id="A0A4Y3KR72"/>